<organism evidence="1 2">
    <name type="scientific">Methylomagnum ishizawai</name>
    <dbReference type="NCBI Taxonomy" id="1760988"/>
    <lineage>
        <taxon>Bacteria</taxon>
        <taxon>Pseudomonadati</taxon>
        <taxon>Pseudomonadota</taxon>
        <taxon>Gammaproteobacteria</taxon>
        <taxon>Methylococcales</taxon>
        <taxon>Methylococcaceae</taxon>
        <taxon>Methylomagnum</taxon>
    </lineage>
</organism>
<dbReference type="Proteomes" id="UP000192923">
    <property type="component" value="Unassembled WGS sequence"/>
</dbReference>
<dbReference type="EMBL" id="FXAM01000001">
    <property type="protein sequence ID" value="SMF93678.1"/>
    <property type="molecule type" value="Genomic_DNA"/>
</dbReference>
<keyword evidence="2" id="KW-1185">Reference proteome</keyword>
<dbReference type="AlphaFoldDB" id="A0A1Y6CSV0"/>
<sequence length="839" mass="90105">MGESFKTIILGMLITMVSLAGAAWGDPVAGGLPFTRTEAREPCANYTPTKQPFFGETHLHTAYSFDAVVLETRNTPEQAYIYAKGGRVGLPPWADTRIQDTTPPDQKTLVTEHPYCMPGEHCQFMATRTVQFPEGRALDFAAITDHAEQFGESNICTFEATQSCAADSDCDARNGQKCLNGMCRPKGYNDTVCVAARDEFSRLRQGAVPGIIAGFENVAENPARPPVCGPDGQRCAQQAKLVWDKVRTMANAAYDRSSTCAFTSFIAYEYTAMAANGRCADATALPCWDQRQDNKVPNQPDSNTPSADCPSGAACLMNFTGDSGADNLHRNVIFRNDQVVDQPLSNVEAPLGCGAGADCTAAPGWPVASPVPMLQKLKEACTDNPSKPDCDVLTIPHNPNMSRGSMFIPPANTPNGLIEAALRQEFEPLVEITQIKGQSECRYNAKTGMAWTNPPDELCGFENEGWARLGGVADGYLTDELQTTDTIPARSYVRNTLENGIAYAAKHGVNPFQLGFAGALDSHNGTPGQSDAAQYAKIGAHGIQSFATSSGALDERFFLGIETNAGGLTVAWAEENSRDAIFTALKNRETYATSGTRPIVRVFGGFDLPKNLCDKSDFAARGYAGGVPMGGTLTGASGGQAPSFAVSALMDAGWPGHAGTPLERAQIVKGWVDAGGATHERVYDVAGQASGKAPEDMVNLRTCKPARWEGAKQLCTVWTDPAFNPAQHAFYYVRVLENPSCRWTQYYCNARNVDCSKPMGTCRAESRSFNGKGCNSNAECGGGVCTPPQSYEEYEYTQCCSGVVPQTVQQRAWTSPIWYKPAASPLADLLKDTPALAGR</sequence>
<dbReference type="Pfam" id="PF12228">
    <property type="entry name" value="DUF3604"/>
    <property type="match status" value="3"/>
</dbReference>
<dbReference type="STRING" id="1760988.SAMN02949497_0965"/>
<evidence type="ECO:0000313" key="2">
    <source>
        <dbReference type="Proteomes" id="UP000192923"/>
    </source>
</evidence>
<gene>
    <name evidence="1" type="ORF">SAMN02949497_0965</name>
</gene>
<proteinExistence type="predicted"/>
<reference evidence="1 2" key="1">
    <citation type="submission" date="2016-12" db="EMBL/GenBank/DDBJ databases">
        <authorList>
            <person name="Song W.-J."/>
            <person name="Kurnit D.M."/>
        </authorList>
    </citation>
    <scope>NUCLEOTIDE SEQUENCE [LARGE SCALE GENOMIC DNA]</scope>
    <source>
        <strain evidence="1 2">175</strain>
    </source>
</reference>
<accession>A0A1Y6CSV0</accession>
<dbReference type="RefSeq" id="WP_085210443.1">
    <property type="nucleotide sequence ID" value="NZ_FXAM01000001.1"/>
</dbReference>
<name>A0A1Y6CSV0_9GAMM</name>
<dbReference type="OrthoDB" id="543560at2"/>
<evidence type="ECO:0000313" key="1">
    <source>
        <dbReference type="EMBL" id="SMF93678.1"/>
    </source>
</evidence>
<protein>
    <recommendedName>
        <fullName evidence="3">DUF3604 domain-containing protein</fullName>
    </recommendedName>
</protein>
<evidence type="ECO:0008006" key="3">
    <source>
        <dbReference type="Google" id="ProtNLM"/>
    </source>
</evidence>
<dbReference type="InterPro" id="IPR022028">
    <property type="entry name" value="DUF3604"/>
</dbReference>